<evidence type="ECO:0000256" key="3">
    <source>
        <dbReference type="ARBA" id="ARBA00022676"/>
    </source>
</evidence>
<dbReference type="EMBL" id="QJTC01000001">
    <property type="protein sequence ID" value="PYE79888.1"/>
    <property type="molecule type" value="Genomic_DNA"/>
</dbReference>
<dbReference type="SUPFAM" id="SSF53271">
    <property type="entry name" value="PRTase-like"/>
    <property type="match status" value="1"/>
</dbReference>
<dbReference type="GO" id="GO:0000287">
    <property type="term" value="F:magnesium ion binding"/>
    <property type="evidence" value="ECO:0007669"/>
    <property type="project" value="UniProtKB-UniRule"/>
</dbReference>
<dbReference type="Proteomes" id="UP000247540">
    <property type="component" value="Unassembled WGS sequence"/>
</dbReference>
<dbReference type="GO" id="GO:0004588">
    <property type="term" value="F:orotate phosphoribosyltransferase activity"/>
    <property type="evidence" value="ECO:0007669"/>
    <property type="project" value="UniProtKB-UniRule"/>
</dbReference>
<dbReference type="Gene3D" id="3.40.50.2020">
    <property type="match status" value="1"/>
</dbReference>
<gene>
    <name evidence="6" type="primary">pyrE</name>
    <name evidence="7" type="ORF">DFQ15_101209</name>
</gene>
<dbReference type="PANTHER" id="PTHR19278">
    <property type="entry name" value="OROTATE PHOSPHORIBOSYLTRANSFERASE"/>
    <property type="match status" value="1"/>
</dbReference>
<dbReference type="EC" id="2.4.2.10" evidence="2 6"/>
<feature type="binding site" description="in other chain" evidence="6">
    <location>
        <begin position="128"/>
        <end position="136"/>
    </location>
    <ligand>
        <name>5-phospho-alpha-D-ribose 1-diphosphate</name>
        <dbReference type="ChEBI" id="CHEBI:58017"/>
        <note>ligand shared between dimeric partners</note>
    </ligand>
</feature>
<keyword evidence="8" id="KW-1185">Reference proteome</keyword>
<protein>
    <recommendedName>
        <fullName evidence="2 6">Orotate phosphoribosyltransferase</fullName>
        <shortName evidence="6">OPRT</shortName>
        <shortName evidence="6">OPRTase</shortName>
        <ecNumber evidence="2 6">2.4.2.10</ecNumber>
    </recommendedName>
</protein>
<keyword evidence="6" id="KW-0460">Magnesium</keyword>
<comment type="similarity">
    <text evidence="6">Belongs to the purine/pyrimidine phosphoribosyltransferase family. PyrE subfamily.</text>
</comment>
<dbReference type="OrthoDB" id="9803963at2"/>
<evidence type="ECO:0000313" key="8">
    <source>
        <dbReference type="Proteomes" id="UP000247540"/>
    </source>
</evidence>
<comment type="pathway">
    <text evidence="1 6">Pyrimidine metabolism; UMP biosynthesis via de novo pathway; UMP from orotate: step 1/2.</text>
</comment>
<accession>A0A318SMM0</accession>
<dbReference type="InterPro" id="IPR029057">
    <property type="entry name" value="PRTase-like"/>
</dbReference>
<feature type="binding site" description="in other chain" evidence="6">
    <location>
        <position position="103"/>
    </location>
    <ligand>
        <name>5-phospho-alpha-D-ribose 1-diphosphate</name>
        <dbReference type="ChEBI" id="CHEBI:58017"/>
        <note>ligand shared between dimeric partners</note>
    </ligand>
</feature>
<evidence type="ECO:0000256" key="4">
    <source>
        <dbReference type="ARBA" id="ARBA00022679"/>
    </source>
</evidence>
<dbReference type="HAMAP" id="MF_01208">
    <property type="entry name" value="PyrE"/>
    <property type="match status" value="1"/>
</dbReference>
<keyword evidence="5 6" id="KW-0665">Pyrimidine biosynthesis</keyword>
<dbReference type="CDD" id="cd06223">
    <property type="entry name" value="PRTases_typeI"/>
    <property type="match status" value="1"/>
</dbReference>
<comment type="catalytic activity">
    <reaction evidence="6">
        <text>orotidine 5'-phosphate + diphosphate = orotate + 5-phospho-alpha-D-ribose 1-diphosphate</text>
        <dbReference type="Rhea" id="RHEA:10380"/>
        <dbReference type="ChEBI" id="CHEBI:30839"/>
        <dbReference type="ChEBI" id="CHEBI:33019"/>
        <dbReference type="ChEBI" id="CHEBI:57538"/>
        <dbReference type="ChEBI" id="CHEBI:58017"/>
        <dbReference type="EC" id="2.4.2.10"/>
    </reaction>
</comment>
<organism evidence="7 8">
    <name type="scientific">Xylophilus ampelinus</name>
    <dbReference type="NCBI Taxonomy" id="54067"/>
    <lineage>
        <taxon>Bacteria</taxon>
        <taxon>Pseudomonadati</taxon>
        <taxon>Pseudomonadota</taxon>
        <taxon>Betaproteobacteria</taxon>
        <taxon>Burkholderiales</taxon>
        <taxon>Xylophilus</taxon>
    </lineage>
</organism>
<comment type="subunit">
    <text evidence="6">Homodimer.</text>
</comment>
<evidence type="ECO:0000256" key="2">
    <source>
        <dbReference type="ARBA" id="ARBA00011971"/>
    </source>
</evidence>
<evidence type="ECO:0000256" key="6">
    <source>
        <dbReference type="HAMAP-Rule" id="MF_01208"/>
    </source>
</evidence>
<proteinExistence type="inferred from homology"/>
<evidence type="ECO:0000256" key="5">
    <source>
        <dbReference type="ARBA" id="ARBA00022975"/>
    </source>
</evidence>
<evidence type="ECO:0000256" key="1">
    <source>
        <dbReference type="ARBA" id="ARBA00004889"/>
    </source>
</evidence>
<dbReference type="UniPathway" id="UPA00070">
    <property type="reaction ID" value="UER00119"/>
</dbReference>
<dbReference type="InterPro" id="IPR023031">
    <property type="entry name" value="OPRT"/>
</dbReference>
<sequence length="223" mass="23091">MLVSPADAARVARALVALGAVRVADATPFIYTSGWASPVYVDARLLMSSVALRTEVMDIATHAIAPHVAASGINAVVGAESAGIAFAAWLAERLRLPLLYLRKRPIGWGITAQLEGRMPAEARVLLVDDVTTDGRSKGGAAAALRQAGTVVDDALVLLDYALYPTPAAAADTAALRLHALATWPQLHAALQEDGRLTGAQAAMLADFSAAPVRWSVAHGGIGA</sequence>
<comment type="function">
    <text evidence="6">Catalyzes the transfer of a ribosyl phosphate group from 5-phosphoribose 1-diphosphate to orotate, leading to the formation of orotidine monophosphate (OMP).</text>
</comment>
<dbReference type="PANTHER" id="PTHR19278:SF9">
    <property type="entry name" value="URIDINE 5'-MONOPHOSPHATE SYNTHASE"/>
    <property type="match status" value="1"/>
</dbReference>
<name>A0A318SMM0_9BURK</name>
<comment type="cofactor">
    <cofactor evidence="6">
        <name>Mg(2+)</name>
        <dbReference type="ChEBI" id="CHEBI:18420"/>
    </cofactor>
</comment>
<reference evidence="7 8" key="1">
    <citation type="submission" date="2018-06" db="EMBL/GenBank/DDBJ databases">
        <title>Genomic Encyclopedia of Type Strains, Phase III (KMG-III): the genomes of soil and plant-associated and newly described type strains.</title>
        <authorList>
            <person name="Whitman W."/>
        </authorList>
    </citation>
    <scope>NUCLEOTIDE SEQUENCE [LARGE SCALE GENOMIC DNA]</scope>
    <source>
        <strain evidence="7 8">CECT 7646</strain>
    </source>
</reference>
<dbReference type="InterPro" id="IPR000836">
    <property type="entry name" value="PRTase_dom"/>
</dbReference>
<comment type="caution">
    <text evidence="6">Lacks conserved residue(s) required for the propagation of feature annotation.</text>
</comment>
<dbReference type="GO" id="GO:0019856">
    <property type="term" value="P:pyrimidine nucleobase biosynthetic process"/>
    <property type="evidence" value="ECO:0007669"/>
    <property type="project" value="TreeGrafter"/>
</dbReference>
<dbReference type="GO" id="GO:0044205">
    <property type="term" value="P:'de novo' UMP biosynthetic process"/>
    <property type="evidence" value="ECO:0007669"/>
    <property type="project" value="UniProtKB-UniRule"/>
</dbReference>
<feature type="binding site" evidence="6">
    <location>
        <position position="102"/>
    </location>
    <ligand>
        <name>5-phospho-alpha-D-ribose 1-diphosphate</name>
        <dbReference type="ChEBI" id="CHEBI:58017"/>
        <note>ligand shared between dimeric partners</note>
    </ligand>
</feature>
<dbReference type="RefSeq" id="WP_110464169.1">
    <property type="nucleotide sequence ID" value="NZ_JAMOFZ010000002.1"/>
</dbReference>
<comment type="caution">
    <text evidence="7">The sequence shown here is derived from an EMBL/GenBank/DDBJ whole genome shotgun (WGS) entry which is preliminary data.</text>
</comment>
<keyword evidence="3 6" id="KW-0328">Glycosyltransferase</keyword>
<dbReference type="AlphaFoldDB" id="A0A318SMM0"/>
<evidence type="ECO:0000313" key="7">
    <source>
        <dbReference type="EMBL" id="PYE79888.1"/>
    </source>
</evidence>
<feature type="binding site" evidence="6">
    <location>
        <position position="132"/>
    </location>
    <ligand>
        <name>orotate</name>
        <dbReference type="ChEBI" id="CHEBI:30839"/>
    </ligand>
</feature>
<keyword evidence="4 6" id="KW-0808">Transferase</keyword>